<dbReference type="CDD" id="cd00093">
    <property type="entry name" value="HTH_XRE"/>
    <property type="match status" value="1"/>
</dbReference>
<proteinExistence type="predicted"/>
<dbReference type="Pfam" id="PF01381">
    <property type="entry name" value="HTH_3"/>
    <property type="match status" value="1"/>
</dbReference>
<dbReference type="SUPFAM" id="SSF47413">
    <property type="entry name" value="lambda repressor-like DNA-binding domains"/>
    <property type="match status" value="2"/>
</dbReference>
<dbReference type="GO" id="GO:0003677">
    <property type="term" value="F:DNA binding"/>
    <property type="evidence" value="ECO:0007669"/>
    <property type="project" value="InterPro"/>
</dbReference>
<dbReference type="InterPro" id="IPR010982">
    <property type="entry name" value="Lambda_DNA-bd_dom_sf"/>
</dbReference>
<dbReference type="RefSeq" id="WP_102244374.1">
    <property type="nucleotide sequence ID" value="NZ_CP025704.1"/>
</dbReference>
<name>A0A2K9NU88_BACTC</name>
<dbReference type="EMBL" id="CP025704">
    <property type="protein sequence ID" value="AUN99083.1"/>
    <property type="molecule type" value="Genomic_DNA"/>
</dbReference>
<dbReference type="Proteomes" id="UP000235584">
    <property type="component" value="Chromosome"/>
</dbReference>
<evidence type="ECO:0000313" key="2">
    <source>
        <dbReference type="Proteomes" id="UP000235584"/>
    </source>
</evidence>
<dbReference type="InterPro" id="IPR001387">
    <property type="entry name" value="Cro/C1-type_HTH"/>
</dbReference>
<reference evidence="1 2" key="1">
    <citation type="submission" date="2018-01" db="EMBL/GenBank/DDBJ databases">
        <title>Complete genome sequence of Bacteriovorax stolpii DSM12778.</title>
        <authorList>
            <person name="Tang B."/>
            <person name="Chang J."/>
        </authorList>
    </citation>
    <scope>NUCLEOTIDE SEQUENCE [LARGE SCALE GENOMIC DNA]</scope>
    <source>
        <strain evidence="1 2">DSM 12778</strain>
    </source>
</reference>
<organism evidence="1 2">
    <name type="scientific">Bacteriovorax stolpii</name>
    <name type="common">Bdellovibrio stolpii</name>
    <dbReference type="NCBI Taxonomy" id="960"/>
    <lineage>
        <taxon>Bacteria</taxon>
        <taxon>Pseudomonadati</taxon>
        <taxon>Bdellovibrionota</taxon>
        <taxon>Bacteriovoracia</taxon>
        <taxon>Bacteriovoracales</taxon>
        <taxon>Bacteriovoracaceae</taxon>
        <taxon>Bacteriovorax</taxon>
    </lineage>
</organism>
<dbReference type="SMART" id="SM00530">
    <property type="entry name" value="HTH_XRE"/>
    <property type="match status" value="2"/>
</dbReference>
<keyword evidence="2" id="KW-1185">Reference proteome</keyword>
<dbReference type="Gene3D" id="1.10.260.40">
    <property type="entry name" value="lambda repressor-like DNA-binding domains"/>
    <property type="match status" value="2"/>
</dbReference>
<dbReference type="KEGG" id="bsto:C0V70_13430"/>
<dbReference type="PROSITE" id="PS50943">
    <property type="entry name" value="HTH_CROC1"/>
    <property type="match status" value="2"/>
</dbReference>
<evidence type="ECO:0000313" key="1">
    <source>
        <dbReference type="EMBL" id="AUN99083.1"/>
    </source>
</evidence>
<sequence length="212" mass="24896">METTTENIKEEYLSDFAVLLKKMRLLKKLTRQQAGLLFDFSYKNIERLENGRGAISVEKFKEFQEKYGYSDSEIEDLRSGKIQASTDANSIRRKSGTKNRPDRRFCHRRITRECKVLKELRLLKNINQYEASKLCGLGINTIGFIENGRVALTDKKILHIVLTYGFSMEYFNQLLKVSPLRHEMVEECQKIIERMDENKLRIIMPMLQSMTK</sequence>
<accession>A0A2K9NU88</accession>
<gene>
    <name evidence="1" type="ORF">C0V70_13430</name>
</gene>
<protein>
    <submittedName>
        <fullName evidence="1">Uncharacterized protein</fullName>
    </submittedName>
</protein>
<dbReference type="AlphaFoldDB" id="A0A2K9NU88"/>